<dbReference type="InParanoid" id="E9GSN1"/>
<dbReference type="KEGG" id="dpx:DAPPUDRAFT_247541"/>
<evidence type="ECO:0000313" key="2">
    <source>
        <dbReference type="EMBL" id="EFX77458.1"/>
    </source>
</evidence>
<protein>
    <submittedName>
        <fullName evidence="2">Uncharacterized protein</fullName>
    </submittedName>
</protein>
<dbReference type="AlphaFoldDB" id="E9GSN1"/>
<proteinExistence type="predicted"/>
<dbReference type="EMBL" id="GL732562">
    <property type="protein sequence ID" value="EFX77458.1"/>
    <property type="molecule type" value="Genomic_DNA"/>
</dbReference>
<gene>
    <name evidence="2" type="ORF">DAPPUDRAFT_247541</name>
</gene>
<reference evidence="2 3" key="1">
    <citation type="journal article" date="2011" name="Science">
        <title>The ecoresponsive genome of Daphnia pulex.</title>
        <authorList>
            <person name="Colbourne J.K."/>
            <person name="Pfrender M.E."/>
            <person name="Gilbert D."/>
            <person name="Thomas W.K."/>
            <person name="Tucker A."/>
            <person name="Oakley T.H."/>
            <person name="Tokishita S."/>
            <person name="Aerts A."/>
            <person name="Arnold G.J."/>
            <person name="Basu M.K."/>
            <person name="Bauer D.J."/>
            <person name="Caceres C.E."/>
            <person name="Carmel L."/>
            <person name="Casola C."/>
            <person name="Choi J.H."/>
            <person name="Detter J.C."/>
            <person name="Dong Q."/>
            <person name="Dusheyko S."/>
            <person name="Eads B.D."/>
            <person name="Frohlich T."/>
            <person name="Geiler-Samerotte K.A."/>
            <person name="Gerlach D."/>
            <person name="Hatcher P."/>
            <person name="Jogdeo S."/>
            <person name="Krijgsveld J."/>
            <person name="Kriventseva E.V."/>
            <person name="Kultz D."/>
            <person name="Laforsch C."/>
            <person name="Lindquist E."/>
            <person name="Lopez J."/>
            <person name="Manak J.R."/>
            <person name="Muller J."/>
            <person name="Pangilinan J."/>
            <person name="Patwardhan R.P."/>
            <person name="Pitluck S."/>
            <person name="Pritham E.J."/>
            <person name="Rechtsteiner A."/>
            <person name="Rho M."/>
            <person name="Rogozin I.B."/>
            <person name="Sakarya O."/>
            <person name="Salamov A."/>
            <person name="Schaack S."/>
            <person name="Shapiro H."/>
            <person name="Shiga Y."/>
            <person name="Skalitzky C."/>
            <person name="Smith Z."/>
            <person name="Souvorov A."/>
            <person name="Sung W."/>
            <person name="Tang Z."/>
            <person name="Tsuchiya D."/>
            <person name="Tu H."/>
            <person name="Vos H."/>
            <person name="Wang M."/>
            <person name="Wolf Y.I."/>
            <person name="Yamagata H."/>
            <person name="Yamada T."/>
            <person name="Ye Y."/>
            <person name="Shaw J.R."/>
            <person name="Andrews J."/>
            <person name="Crease T.J."/>
            <person name="Tang H."/>
            <person name="Lucas S.M."/>
            <person name="Robertson H.M."/>
            <person name="Bork P."/>
            <person name="Koonin E.V."/>
            <person name="Zdobnov E.M."/>
            <person name="Grigoriev I.V."/>
            <person name="Lynch M."/>
            <person name="Boore J.L."/>
        </authorList>
    </citation>
    <scope>NUCLEOTIDE SEQUENCE [LARGE SCALE GENOMIC DNA]</scope>
</reference>
<sequence>MKSVGLIVSLSLLSLLVVVSKAWFLNLKSGKSDTEAKVTWSDEPDLQKSSWLCSVSFVLSKIRQNPFVAAAYAAPVQVPETVVAGQTWVMQYAGAGQAVAAT</sequence>
<accession>E9GSN1</accession>
<feature type="chain" id="PRO_5003241258" evidence="1">
    <location>
        <begin position="23"/>
        <end position="102"/>
    </location>
</feature>
<name>E9GSN1_DAPPU</name>
<evidence type="ECO:0000256" key="1">
    <source>
        <dbReference type="SAM" id="SignalP"/>
    </source>
</evidence>
<organism evidence="2 3">
    <name type="scientific">Daphnia pulex</name>
    <name type="common">Water flea</name>
    <dbReference type="NCBI Taxonomy" id="6669"/>
    <lineage>
        <taxon>Eukaryota</taxon>
        <taxon>Metazoa</taxon>
        <taxon>Ecdysozoa</taxon>
        <taxon>Arthropoda</taxon>
        <taxon>Crustacea</taxon>
        <taxon>Branchiopoda</taxon>
        <taxon>Diplostraca</taxon>
        <taxon>Cladocera</taxon>
        <taxon>Anomopoda</taxon>
        <taxon>Daphniidae</taxon>
        <taxon>Daphnia</taxon>
    </lineage>
</organism>
<dbReference type="HOGENOM" id="CLU_2280213_0_0_1"/>
<evidence type="ECO:0000313" key="3">
    <source>
        <dbReference type="Proteomes" id="UP000000305"/>
    </source>
</evidence>
<keyword evidence="1" id="KW-0732">Signal</keyword>
<keyword evidence="3" id="KW-1185">Reference proteome</keyword>
<dbReference type="Proteomes" id="UP000000305">
    <property type="component" value="Unassembled WGS sequence"/>
</dbReference>
<feature type="signal peptide" evidence="1">
    <location>
        <begin position="1"/>
        <end position="22"/>
    </location>
</feature>